<protein>
    <recommendedName>
        <fullName evidence="7 18">Phosphatidate cytidylyltransferase</fullName>
        <ecNumber evidence="6 18">2.7.7.41</ecNumber>
    </recommendedName>
</protein>
<keyword evidence="15 19" id="KW-0472">Membrane</keyword>
<keyword evidence="14" id="KW-0443">Lipid metabolism</keyword>
<keyword evidence="16" id="KW-0594">Phospholipid biosynthesis</keyword>
<keyword evidence="12 18" id="KW-0548">Nucleotidyltransferase</keyword>
<comment type="pathway">
    <text evidence="4">Lipid metabolism.</text>
</comment>
<reference evidence="20" key="1">
    <citation type="submission" date="2020-10" db="EMBL/GenBank/DDBJ databases">
        <authorList>
            <person name="Abbas A."/>
            <person name="Razzaq R."/>
            <person name="Waqas M."/>
            <person name="Abbas N."/>
            <person name="Nielsen T.K."/>
            <person name="Hansen L.H."/>
            <person name="Hussain S."/>
            <person name="Shahid M."/>
        </authorList>
    </citation>
    <scope>NUCLEOTIDE SEQUENCE</scope>
    <source>
        <strain evidence="20">S14</strain>
    </source>
</reference>
<comment type="pathway">
    <text evidence="3 18">Phospholipid metabolism; CDP-diacylglycerol biosynthesis; CDP-diacylglycerol from sn-glycerol 3-phosphate: step 3/3.</text>
</comment>
<comment type="similarity">
    <text evidence="5 18">Belongs to the CDS family.</text>
</comment>
<feature type="transmembrane region" description="Helical" evidence="19">
    <location>
        <begin position="93"/>
        <end position="112"/>
    </location>
</feature>
<evidence type="ECO:0000256" key="14">
    <source>
        <dbReference type="ARBA" id="ARBA00023098"/>
    </source>
</evidence>
<dbReference type="PANTHER" id="PTHR46382">
    <property type="entry name" value="PHOSPHATIDATE CYTIDYLYLTRANSFERASE"/>
    <property type="match status" value="1"/>
</dbReference>
<name>A0ABU1DJK4_9HYPH</name>
<accession>A0ABU1DJK4</accession>
<organism evidence="20 21">
    <name type="scientific">Chelatococcus sambhunathii</name>
    <dbReference type="NCBI Taxonomy" id="363953"/>
    <lineage>
        <taxon>Bacteria</taxon>
        <taxon>Pseudomonadati</taxon>
        <taxon>Pseudomonadota</taxon>
        <taxon>Alphaproteobacteria</taxon>
        <taxon>Hyphomicrobiales</taxon>
        <taxon>Chelatococcaceae</taxon>
        <taxon>Chelatococcus</taxon>
    </lineage>
</organism>
<evidence type="ECO:0000256" key="11">
    <source>
        <dbReference type="ARBA" id="ARBA00022692"/>
    </source>
</evidence>
<keyword evidence="11 18" id="KW-0812">Transmembrane</keyword>
<feature type="transmembrane region" description="Helical" evidence="19">
    <location>
        <begin position="44"/>
        <end position="62"/>
    </location>
</feature>
<evidence type="ECO:0000256" key="13">
    <source>
        <dbReference type="ARBA" id="ARBA00022989"/>
    </source>
</evidence>
<proteinExistence type="inferred from homology"/>
<gene>
    <name evidence="20" type="ORF">IHQ68_16890</name>
</gene>
<evidence type="ECO:0000256" key="17">
    <source>
        <dbReference type="ARBA" id="ARBA00023264"/>
    </source>
</evidence>
<dbReference type="PROSITE" id="PS01315">
    <property type="entry name" value="CDS"/>
    <property type="match status" value="1"/>
</dbReference>
<dbReference type="EMBL" id="JADBEO010000046">
    <property type="protein sequence ID" value="MDR4308296.1"/>
    <property type="molecule type" value="Genomic_DNA"/>
</dbReference>
<evidence type="ECO:0000256" key="12">
    <source>
        <dbReference type="ARBA" id="ARBA00022695"/>
    </source>
</evidence>
<dbReference type="EC" id="2.7.7.41" evidence="6 18"/>
<evidence type="ECO:0000256" key="9">
    <source>
        <dbReference type="ARBA" id="ARBA00022516"/>
    </source>
</evidence>
<evidence type="ECO:0000256" key="15">
    <source>
        <dbReference type="ARBA" id="ARBA00023136"/>
    </source>
</evidence>
<feature type="transmembrane region" description="Helical" evidence="19">
    <location>
        <begin position="6"/>
        <end position="32"/>
    </location>
</feature>
<evidence type="ECO:0000256" key="19">
    <source>
        <dbReference type="SAM" id="Phobius"/>
    </source>
</evidence>
<evidence type="ECO:0000256" key="7">
    <source>
        <dbReference type="ARBA" id="ARBA00019373"/>
    </source>
</evidence>
<evidence type="ECO:0000256" key="10">
    <source>
        <dbReference type="ARBA" id="ARBA00022679"/>
    </source>
</evidence>
<dbReference type="PANTHER" id="PTHR46382:SF1">
    <property type="entry name" value="PHOSPHATIDATE CYTIDYLYLTRANSFERASE"/>
    <property type="match status" value="1"/>
</dbReference>
<feature type="transmembrane region" description="Helical" evidence="19">
    <location>
        <begin position="233"/>
        <end position="251"/>
    </location>
</feature>
<evidence type="ECO:0000313" key="21">
    <source>
        <dbReference type="Proteomes" id="UP001181622"/>
    </source>
</evidence>
<keyword evidence="17" id="KW-1208">Phospholipid metabolism</keyword>
<evidence type="ECO:0000256" key="8">
    <source>
        <dbReference type="ARBA" id="ARBA00022475"/>
    </source>
</evidence>
<keyword evidence="21" id="KW-1185">Reference proteome</keyword>
<sequence>MIAAALAAAWAGGLVFAAFWTLAGVAVGVEWAWLVASEPRERRLSAWIAAAFLLVAGVALWLGVYLPTAPFVALAIVVVGTVVVALAARPDRFAALAVPYGAAVFAGAILLRRDPQDGLLATLWLFAVVWGTDIAAFFAGRAFGGPKLAPRISPKKTWSGAIGGAIAAVAAGVGVAAWGGASNLWPVALIALACSVAVVVGDLVESGVKRVYGAKDSSKLIPGHGGLMDRLDGFLFAATLAAVVGVARGGFDAAGQGLLRW</sequence>
<evidence type="ECO:0000256" key="5">
    <source>
        <dbReference type="ARBA" id="ARBA00010185"/>
    </source>
</evidence>
<dbReference type="Pfam" id="PF01148">
    <property type="entry name" value="CTP_transf_1"/>
    <property type="match status" value="1"/>
</dbReference>
<evidence type="ECO:0000256" key="16">
    <source>
        <dbReference type="ARBA" id="ARBA00023209"/>
    </source>
</evidence>
<keyword evidence="8" id="KW-1003">Cell membrane</keyword>
<keyword evidence="9" id="KW-0444">Lipid biosynthesis</keyword>
<evidence type="ECO:0000256" key="3">
    <source>
        <dbReference type="ARBA" id="ARBA00005119"/>
    </source>
</evidence>
<evidence type="ECO:0000256" key="18">
    <source>
        <dbReference type="RuleBase" id="RU003938"/>
    </source>
</evidence>
<feature type="transmembrane region" description="Helical" evidence="19">
    <location>
        <begin position="160"/>
        <end position="178"/>
    </location>
</feature>
<evidence type="ECO:0000313" key="20">
    <source>
        <dbReference type="EMBL" id="MDR4308296.1"/>
    </source>
</evidence>
<feature type="transmembrane region" description="Helical" evidence="19">
    <location>
        <begin position="68"/>
        <end position="86"/>
    </location>
</feature>
<evidence type="ECO:0000256" key="6">
    <source>
        <dbReference type="ARBA" id="ARBA00012487"/>
    </source>
</evidence>
<comment type="subcellular location">
    <subcellularLocation>
        <location evidence="2">Cell membrane</location>
        <topology evidence="2">Multi-pass membrane protein</topology>
    </subcellularLocation>
</comment>
<dbReference type="GO" id="GO:0016779">
    <property type="term" value="F:nucleotidyltransferase activity"/>
    <property type="evidence" value="ECO:0007669"/>
    <property type="project" value="UniProtKB-KW"/>
</dbReference>
<dbReference type="Proteomes" id="UP001181622">
    <property type="component" value="Unassembled WGS sequence"/>
</dbReference>
<evidence type="ECO:0000256" key="2">
    <source>
        <dbReference type="ARBA" id="ARBA00004651"/>
    </source>
</evidence>
<evidence type="ECO:0000256" key="4">
    <source>
        <dbReference type="ARBA" id="ARBA00005189"/>
    </source>
</evidence>
<keyword evidence="10 18" id="KW-0808">Transferase</keyword>
<feature type="transmembrane region" description="Helical" evidence="19">
    <location>
        <begin position="184"/>
        <end position="204"/>
    </location>
</feature>
<dbReference type="InterPro" id="IPR000374">
    <property type="entry name" value="PC_trans"/>
</dbReference>
<feature type="transmembrane region" description="Helical" evidence="19">
    <location>
        <begin position="118"/>
        <end position="139"/>
    </location>
</feature>
<evidence type="ECO:0000256" key="1">
    <source>
        <dbReference type="ARBA" id="ARBA00001698"/>
    </source>
</evidence>
<keyword evidence="13 19" id="KW-1133">Transmembrane helix</keyword>
<comment type="catalytic activity">
    <reaction evidence="1 18">
        <text>a 1,2-diacyl-sn-glycero-3-phosphate + CTP + H(+) = a CDP-1,2-diacyl-sn-glycerol + diphosphate</text>
        <dbReference type="Rhea" id="RHEA:16229"/>
        <dbReference type="ChEBI" id="CHEBI:15378"/>
        <dbReference type="ChEBI" id="CHEBI:33019"/>
        <dbReference type="ChEBI" id="CHEBI:37563"/>
        <dbReference type="ChEBI" id="CHEBI:58332"/>
        <dbReference type="ChEBI" id="CHEBI:58608"/>
        <dbReference type="EC" id="2.7.7.41"/>
    </reaction>
</comment>
<comment type="caution">
    <text evidence="20">The sequence shown here is derived from an EMBL/GenBank/DDBJ whole genome shotgun (WGS) entry which is preliminary data.</text>
</comment>